<name>A0A9J5ZXT3_SOLCO</name>
<dbReference type="Proteomes" id="UP000824120">
    <property type="component" value="Chromosome 3"/>
</dbReference>
<organism evidence="1 2">
    <name type="scientific">Solanum commersonii</name>
    <name type="common">Commerson's wild potato</name>
    <name type="synonym">Commerson's nightshade</name>
    <dbReference type="NCBI Taxonomy" id="4109"/>
    <lineage>
        <taxon>Eukaryota</taxon>
        <taxon>Viridiplantae</taxon>
        <taxon>Streptophyta</taxon>
        <taxon>Embryophyta</taxon>
        <taxon>Tracheophyta</taxon>
        <taxon>Spermatophyta</taxon>
        <taxon>Magnoliopsida</taxon>
        <taxon>eudicotyledons</taxon>
        <taxon>Gunneridae</taxon>
        <taxon>Pentapetalae</taxon>
        <taxon>asterids</taxon>
        <taxon>lamiids</taxon>
        <taxon>Solanales</taxon>
        <taxon>Solanaceae</taxon>
        <taxon>Solanoideae</taxon>
        <taxon>Solaneae</taxon>
        <taxon>Solanum</taxon>
    </lineage>
</organism>
<evidence type="ECO:0000313" key="2">
    <source>
        <dbReference type="Proteomes" id="UP000824120"/>
    </source>
</evidence>
<comment type="caution">
    <text evidence="1">The sequence shown here is derived from an EMBL/GenBank/DDBJ whole genome shotgun (WGS) entry which is preliminary data.</text>
</comment>
<protein>
    <submittedName>
        <fullName evidence="1">Uncharacterized protein</fullName>
    </submittedName>
</protein>
<keyword evidence="2" id="KW-1185">Reference proteome</keyword>
<sequence>MATTEKPSRANERPMLAVVVVLPTPPLPDVMTTTLGSGVLVKERKLHKNMFDVLKGEEDGSGIEKGN</sequence>
<accession>A0A9J5ZXT3</accession>
<gene>
    <name evidence="1" type="ORF">H5410_016905</name>
</gene>
<dbReference type="EMBL" id="JACXVP010000003">
    <property type="protein sequence ID" value="KAG5617081.1"/>
    <property type="molecule type" value="Genomic_DNA"/>
</dbReference>
<dbReference type="AlphaFoldDB" id="A0A9J5ZXT3"/>
<evidence type="ECO:0000313" key="1">
    <source>
        <dbReference type="EMBL" id="KAG5617081.1"/>
    </source>
</evidence>
<proteinExistence type="predicted"/>
<reference evidence="1 2" key="1">
    <citation type="submission" date="2020-09" db="EMBL/GenBank/DDBJ databases">
        <title>De no assembly of potato wild relative species, Solanum commersonii.</title>
        <authorList>
            <person name="Cho K."/>
        </authorList>
    </citation>
    <scope>NUCLEOTIDE SEQUENCE [LARGE SCALE GENOMIC DNA]</scope>
    <source>
        <strain evidence="1">LZ3.2</strain>
        <tissue evidence="1">Leaf</tissue>
    </source>
</reference>